<dbReference type="InterPro" id="IPR007050">
    <property type="entry name" value="HTH_bacterioopsin"/>
</dbReference>
<dbReference type="Gene3D" id="1.10.10.10">
    <property type="entry name" value="Winged helix-like DNA-binding domain superfamily/Winged helix DNA-binding domain"/>
    <property type="match status" value="1"/>
</dbReference>
<dbReference type="PANTHER" id="PTHR34236:SF1">
    <property type="entry name" value="DIMETHYL SULFOXIDE REDUCTASE TRANSCRIPTIONAL ACTIVATOR"/>
    <property type="match status" value="1"/>
</dbReference>
<organism evidence="5 6">
    <name type="scientific">Halapricum desulfuricans</name>
    <dbReference type="NCBI Taxonomy" id="2841257"/>
    <lineage>
        <taxon>Archaea</taxon>
        <taxon>Methanobacteriati</taxon>
        <taxon>Methanobacteriota</taxon>
        <taxon>Stenosarchaea group</taxon>
        <taxon>Halobacteria</taxon>
        <taxon>Halobacteriales</taxon>
        <taxon>Haloarculaceae</taxon>
        <taxon>Halapricum</taxon>
    </lineage>
</organism>
<gene>
    <name evidence="5" type="ORF">HSR121_0397</name>
</gene>
<evidence type="ECO:0000256" key="1">
    <source>
        <dbReference type="ARBA" id="ARBA00023015"/>
    </source>
</evidence>
<keyword evidence="2" id="KW-0804">Transcription</keyword>
<protein>
    <submittedName>
        <fullName evidence="5">Transcriptional regulator, contains HTH domain</fullName>
    </submittedName>
</protein>
<evidence type="ECO:0000259" key="3">
    <source>
        <dbReference type="Pfam" id="PF04967"/>
    </source>
</evidence>
<dbReference type="EMBL" id="CP064787">
    <property type="protein sequence ID" value="QSG04753.1"/>
    <property type="molecule type" value="Genomic_DNA"/>
</dbReference>
<sequence length="202" mass="22250">MPAQKRSEARTTKAVLGIRPSEQCPLTTAGEDVVDAQMLLANDVCHCEFMVDTTGADGSISVEHSSQNHDDSCSCHVFAEFDCVPSIVGVEPDGIVVSVYLPGHDVVWELVTALKEVSDRVVLRKIIEEQDTSAERARTIDLESMTDKQRQALELAVEHGYYDQPSEVSLSEIASDLDISKQALSQRLATAERRVFTQLFPE</sequence>
<accession>A0A897N086</accession>
<dbReference type="GeneID" id="68854051"/>
<evidence type="ECO:0000256" key="2">
    <source>
        <dbReference type="ARBA" id="ARBA00023163"/>
    </source>
</evidence>
<dbReference type="AlphaFoldDB" id="A0A897N086"/>
<feature type="domain" description="HTH bat-type" evidence="3">
    <location>
        <begin position="145"/>
        <end position="196"/>
    </location>
</feature>
<dbReference type="InterPro" id="IPR013324">
    <property type="entry name" value="RNA_pol_sigma_r3/r4-like"/>
</dbReference>
<reference evidence="5" key="1">
    <citation type="submission" date="2020-11" db="EMBL/GenBank/DDBJ databases">
        <title>Carbohydrate-dependent, anaerobic sulfur respiration: A novel catabolism in halophilic archaea.</title>
        <authorList>
            <person name="Sorokin D.Y."/>
            <person name="Messina E."/>
            <person name="Smedile F."/>
            <person name="La Cono V."/>
            <person name="Hallsworth J.E."/>
            <person name="Yakimov M.M."/>
        </authorList>
    </citation>
    <scope>NUCLEOTIDE SEQUENCE</scope>
    <source>
        <strain evidence="5">HSR12-1</strain>
    </source>
</reference>
<dbReference type="Pfam" id="PF04967">
    <property type="entry name" value="HTH_10"/>
    <property type="match status" value="1"/>
</dbReference>
<feature type="domain" description="DmsR-like N-terminal" evidence="4">
    <location>
        <begin position="46"/>
        <end position="127"/>
    </location>
</feature>
<dbReference type="PANTHER" id="PTHR34236">
    <property type="entry name" value="DIMETHYL SULFOXIDE REDUCTASE TRANSCRIPTIONAL ACTIVATOR"/>
    <property type="match status" value="1"/>
</dbReference>
<keyword evidence="1" id="KW-0805">Transcription regulation</keyword>
<evidence type="ECO:0000259" key="4">
    <source>
        <dbReference type="Pfam" id="PF24277"/>
    </source>
</evidence>
<dbReference type="InterPro" id="IPR036388">
    <property type="entry name" value="WH-like_DNA-bd_sf"/>
</dbReference>
<evidence type="ECO:0000313" key="6">
    <source>
        <dbReference type="Proteomes" id="UP000663525"/>
    </source>
</evidence>
<proteinExistence type="predicted"/>
<dbReference type="Proteomes" id="UP000663525">
    <property type="component" value="Chromosome"/>
</dbReference>
<dbReference type="Pfam" id="PF24277">
    <property type="entry name" value="DmsR_N"/>
    <property type="match status" value="1"/>
</dbReference>
<dbReference type="SUPFAM" id="SSF88659">
    <property type="entry name" value="Sigma3 and sigma4 domains of RNA polymerase sigma factors"/>
    <property type="match status" value="1"/>
</dbReference>
<dbReference type="InterPro" id="IPR056433">
    <property type="entry name" value="DmsR-like_N"/>
</dbReference>
<name>A0A897N086_9EURY</name>
<evidence type="ECO:0000313" key="5">
    <source>
        <dbReference type="EMBL" id="QSG04753.1"/>
    </source>
</evidence>
<dbReference type="RefSeq" id="WP_229114198.1">
    <property type="nucleotide sequence ID" value="NZ_CP064787.1"/>
</dbReference>